<name>A0A834H7F1_RHOSS</name>
<evidence type="ECO:0000313" key="2">
    <source>
        <dbReference type="Proteomes" id="UP000626092"/>
    </source>
</evidence>
<dbReference type="OrthoDB" id="1673123at2759"/>
<protein>
    <submittedName>
        <fullName evidence="1">Uncharacterized protein</fullName>
    </submittedName>
</protein>
<accession>A0A834H7F1</accession>
<sequence length="112" mass="12015">MQFTAHPNPNALGLPQFQIASSQVPSANEDRRNSLASQVEAFFMGHVSESSNLAFPEYSDAAASSQPVATILTERQDTRSVKMRKSRFDGGNSGGWTGAGFVGVVWGWVSPP</sequence>
<dbReference type="AlphaFoldDB" id="A0A834H7F1"/>
<keyword evidence="2" id="KW-1185">Reference proteome</keyword>
<organism evidence="1 2">
    <name type="scientific">Rhododendron simsii</name>
    <name type="common">Sims's rhododendron</name>
    <dbReference type="NCBI Taxonomy" id="118357"/>
    <lineage>
        <taxon>Eukaryota</taxon>
        <taxon>Viridiplantae</taxon>
        <taxon>Streptophyta</taxon>
        <taxon>Embryophyta</taxon>
        <taxon>Tracheophyta</taxon>
        <taxon>Spermatophyta</taxon>
        <taxon>Magnoliopsida</taxon>
        <taxon>eudicotyledons</taxon>
        <taxon>Gunneridae</taxon>
        <taxon>Pentapetalae</taxon>
        <taxon>asterids</taxon>
        <taxon>Ericales</taxon>
        <taxon>Ericaceae</taxon>
        <taxon>Ericoideae</taxon>
        <taxon>Rhodoreae</taxon>
        <taxon>Rhododendron</taxon>
    </lineage>
</organism>
<dbReference type="EMBL" id="WJXA01000005">
    <property type="protein sequence ID" value="KAF7142838.1"/>
    <property type="molecule type" value="Genomic_DNA"/>
</dbReference>
<reference evidence="1" key="1">
    <citation type="submission" date="2019-11" db="EMBL/GenBank/DDBJ databases">
        <authorList>
            <person name="Liu Y."/>
            <person name="Hou J."/>
            <person name="Li T.-Q."/>
            <person name="Guan C.-H."/>
            <person name="Wu X."/>
            <person name="Wu H.-Z."/>
            <person name="Ling F."/>
            <person name="Zhang R."/>
            <person name="Shi X.-G."/>
            <person name="Ren J.-P."/>
            <person name="Chen E.-F."/>
            <person name="Sun J.-M."/>
        </authorList>
    </citation>
    <scope>NUCLEOTIDE SEQUENCE</scope>
    <source>
        <strain evidence="1">Adult_tree_wgs_1</strain>
        <tissue evidence="1">Leaves</tissue>
    </source>
</reference>
<proteinExistence type="predicted"/>
<gene>
    <name evidence="1" type="ORF">RHSIM_Rhsim05G0024800</name>
</gene>
<comment type="caution">
    <text evidence="1">The sequence shown here is derived from an EMBL/GenBank/DDBJ whole genome shotgun (WGS) entry which is preliminary data.</text>
</comment>
<evidence type="ECO:0000313" key="1">
    <source>
        <dbReference type="EMBL" id="KAF7142838.1"/>
    </source>
</evidence>
<dbReference type="Proteomes" id="UP000626092">
    <property type="component" value="Unassembled WGS sequence"/>
</dbReference>